<evidence type="ECO:0000256" key="5">
    <source>
        <dbReference type="ARBA" id="ARBA00022801"/>
    </source>
</evidence>
<evidence type="ECO:0000256" key="7">
    <source>
        <dbReference type="ARBA" id="ARBA00022840"/>
    </source>
</evidence>
<dbReference type="InterPro" id="IPR001650">
    <property type="entry name" value="Helicase_C-like"/>
</dbReference>
<dbReference type="SMART" id="SM00847">
    <property type="entry name" value="HA2"/>
    <property type="match status" value="1"/>
</dbReference>
<evidence type="ECO:0000256" key="2">
    <source>
        <dbReference type="ARBA" id="ARBA00012552"/>
    </source>
</evidence>
<dbReference type="InterPro" id="IPR044756">
    <property type="entry name" value="DHX15_DEXHc"/>
</dbReference>
<evidence type="ECO:0000256" key="6">
    <source>
        <dbReference type="ARBA" id="ARBA00022806"/>
    </source>
</evidence>
<organism evidence="17">
    <name type="scientific">Caenorhabditis remanei</name>
    <name type="common">Caenorhabditis vulgaris</name>
    <dbReference type="NCBI Taxonomy" id="31234"/>
    <lineage>
        <taxon>Eukaryota</taxon>
        <taxon>Metazoa</taxon>
        <taxon>Ecdysozoa</taxon>
        <taxon>Nematoda</taxon>
        <taxon>Chromadorea</taxon>
        <taxon>Rhabditida</taxon>
        <taxon>Rhabditina</taxon>
        <taxon>Rhabditomorpha</taxon>
        <taxon>Rhabditoidea</taxon>
        <taxon>Rhabditidae</taxon>
        <taxon>Peloderinae</taxon>
        <taxon>Caenorhabditis</taxon>
    </lineage>
</organism>
<dbReference type="InterPro" id="IPR007502">
    <property type="entry name" value="Helicase-assoc_dom"/>
</dbReference>
<feature type="domain" description="Helicase C-terminal" evidence="15">
    <location>
        <begin position="314"/>
        <end position="494"/>
    </location>
</feature>
<dbReference type="GO" id="GO:0008380">
    <property type="term" value="P:RNA splicing"/>
    <property type="evidence" value="ECO:0007669"/>
    <property type="project" value="UniProtKB-KW"/>
</dbReference>
<dbReference type="EMBL" id="DS268419">
    <property type="protein sequence ID" value="EFO86735.1"/>
    <property type="molecule type" value="Genomic_DNA"/>
</dbReference>
<dbReference type="SUPFAM" id="SSF52540">
    <property type="entry name" value="P-loop containing nucleoside triphosphate hydrolases"/>
    <property type="match status" value="1"/>
</dbReference>
<comment type="subcellular location">
    <subcellularLocation>
        <location evidence="1">Nucleus</location>
    </subcellularLocation>
</comment>
<dbReference type="Pfam" id="PF00271">
    <property type="entry name" value="Helicase_C"/>
    <property type="match status" value="1"/>
</dbReference>
<keyword evidence="8" id="KW-0508">mRNA splicing</keyword>
<evidence type="ECO:0000259" key="14">
    <source>
        <dbReference type="PROSITE" id="PS51192"/>
    </source>
</evidence>
<feature type="region of interest" description="Disordered" evidence="13">
    <location>
        <begin position="35"/>
        <end position="63"/>
    </location>
</feature>
<dbReference type="GO" id="GO:0003723">
    <property type="term" value="F:RNA binding"/>
    <property type="evidence" value="ECO:0007669"/>
    <property type="project" value="TreeGrafter"/>
</dbReference>
<protein>
    <recommendedName>
        <fullName evidence="2">RNA helicase</fullName>
        <ecNumber evidence="2">3.6.4.13</ecNumber>
    </recommendedName>
    <alternativeName>
        <fullName evidence="12">DEAH box protein 15</fullName>
    </alternativeName>
</protein>
<dbReference type="Proteomes" id="UP000008281">
    <property type="component" value="Unassembled WGS sequence"/>
</dbReference>
<evidence type="ECO:0000313" key="17">
    <source>
        <dbReference type="Proteomes" id="UP000008281"/>
    </source>
</evidence>
<evidence type="ECO:0000256" key="12">
    <source>
        <dbReference type="ARBA" id="ARBA00083333"/>
    </source>
</evidence>
<keyword evidence="4" id="KW-0547">Nucleotide-binding</keyword>
<dbReference type="InterPro" id="IPR014001">
    <property type="entry name" value="Helicase_ATP-bd"/>
</dbReference>
<name>E3LZ05_CAERE</name>
<dbReference type="OMA" id="MKVYPLY"/>
<dbReference type="Pfam" id="PF21010">
    <property type="entry name" value="HA2_C"/>
    <property type="match status" value="1"/>
</dbReference>
<comment type="catalytic activity">
    <reaction evidence="11">
        <text>ATP + H2O = ADP + phosphate + H(+)</text>
        <dbReference type="Rhea" id="RHEA:13065"/>
        <dbReference type="ChEBI" id="CHEBI:15377"/>
        <dbReference type="ChEBI" id="CHEBI:15378"/>
        <dbReference type="ChEBI" id="CHEBI:30616"/>
        <dbReference type="ChEBI" id="CHEBI:43474"/>
        <dbReference type="ChEBI" id="CHEBI:456216"/>
        <dbReference type="EC" id="3.6.4.13"/>
    </reaction>
</comment>
<dbReference type="InterPro" id="IPR027417">
    <property type="entry name" value="P-loop_NTPase"/>
</dbReference>
<dbReference type="CDD" id="cd18791">
    <property type="entry name" value="SF2_C_RHA"/>
    <property type="match status" value="1"/>
</dbReference>
<dbReference type="GO" id="GO:0006397">
    <property type="term" value="P:mRNA processing"/>
    <property type="evidence" value="ECO:0007669"/>
    <property type="project" value="UniProtKB-KW"/>
</dbReference>
<dbReference type="HOGENOM" id="CLU_001832_5_11_1"/>
<dbReference type="EC" id="3.6.4.13" evidence="2"/>
<dbReference type="CDD" id="cd17973">
    <property type="entry name" value="DEXHc_DHX15"/>
    <property type="match status" value="1"/>
</dbReference>
<evidence type="ECO:0000256" key="11">
    <source>
        <dbReference type="ARBA" id="ARBA00047984"/>
    </source>
</evidence>
<keyword evidence="5" id="KW-0378">Hydrolase</keyword>
<reference evidence="16" key="1">
    <citation type="submission" date="2007-07" db="EMBL/GenBank/DDBJ databases">
        <title>PCAP assembly of the Caenorhabditis remanei genome.</title>
        <authorList>
            <consortium name="The Caenorhabditis remanei Sequencing Consortium"/>
            <person name="Wilson R.K."/>
        </authorList>
    </citation>
    <scope>NUCLEOTIDE SEQUENCE [LARGE SCALE GENOMIC DNA]</scope>
    <source>
        <strain evidence="16">PB4641</strain>
    </source>
</reference>
<keyword evidence="17" id="KW-1185">Reference proteome</keyword>
<dbReference type="GO" id="GO:0016787">
    <property type="term" value="F:hydrolase activity"/>
    <property type="evidence" value="ECO:0007669"/>
    <property type="project" value="UniProtKB-KW"/>
</dbReference>
<dbReference type="PANTHER" id="PTHR18934">
    <property type="entry name" value="ATP-DEPENDENT RNA HELICASE"/>
    <property type="match status" value="1"/>
</dbReference>
<evidence type="ECO:0000256" key="8">
    <source>
        <dbReference type="ARBA" id="ARBA00023187"/>
    </source>
</evidence>
<evidence type="ECO:0000256" key="3">
    <source>
        <dbReference type="ARBA" id="ARBA00022664"/>
    </source>
</evidence>
<dbReference type="GO" id="GO:0005681">
    <property type="term" value="C:spliceosomal complex"/>
    <property type="evidence" value="ECO:0007669"/>
    <property type="project" value="TreeGrafter"/>
</dbReference>
<keyword evidence="9" id="KW-0539">Nucleus</keyword>
<dbReference type="Gene3D" id="3.40.50.300">
    <property type="entry name" value="P-loop containing nucleotide triphosphate hydrolases"/>
    <property type="match status" value="2"/>
</dbReference>
<dbReference type="InterPro" id="IPR048333">
    <property type="entry name" value="HA2_WH"/>
</dbReference>
<keyword evidence="7" id="KW-0067">ATP-binding</keyword>
<dbReference type="AlphaFoldDB" id="E3LZ05"/>
<dbReference type="FunFam" id="1.20.120.1080:FF:000003">
    <property type="entry name" value="Pre-mRNA-splicing factor ATP-dependent RNA helicase PRP43"/>
    <property type="match status" value="1"/>
</dbReference>
<keyword evidence="6" id="KW-0347">Helicase</keyword>
<dbReference type="InterPro" id="IPR011545">
    <property type="entry name" value="DEAD/DEAH_box_helicase_dom"/>
</dbReference>
<dbReference type="Pfam" id="PF00270">
    <property type="entry name" value="DEAD"/>
    <property type="match status" value="1"/>
</dbReference>
<proteinExistence type="inferred from homology"/>
<dbReference type="FunCoup" id="E3LZ05">
    <property type="interactions" value="3553"/>
</dbReference>
<dbReference type="SMART" id="SM00490">
    <property type="entry name" value="HELICc"/>
    <property type="match status" value="1"/>
</dbReference>
<dbReference type="Pfam" id="PF07717">
    <property type="entry name" value="OB_NTP_bind"/>
    <property type="match status" value="1"/>
</dbReference>
<dbReference type="InParanoid" id="E3LZ05"/>
<dbReference type="FunFam" id="3.40.50.300:FF:000007">
    <property type="entry name" value="Pre-mRNA-splicing factor ATP-dependent RNA helicase"/>
    <property type="match status" value="1"/>
</dbReference>
<evidence type="ECO:0000259" key="15">
    <source>
        <dbReference type="PROSITE" id="PS51194"/>
    </source>
</evidence>
<feature type="domain" description="Helicase ATP-binding" evidence="14">
    <location>
        <begin position="118"/>
        <end position="289"/>
    </location>
</feature>
<keyword evidence="3" id="KW-0507">mRNA processing</keyword>
<dbReference type="SMART" id="SM00487">
    <property type="entry name" value="DEXDc"/>
    <property type="match status" value="1"/>
</dbReference>
<evidence type="ECO:0000256" key="9">
    <source>
        <dbReference type="ARBA" id="ARBA00023242"/>
    </source>
</evidence>
<evidence type="ECO:0000256" key="4">
    <source>
        <dbReference type="ARBA" id="ARBA00022741"/>
    </source>
</evidence>
<evidence type="ECO:0000256" key="13">
    <source>
        <dbReference type="SAM" id="MobiDB-lite"/>
    </source>
</evidence>
<dbReference type="InterPro" id="IPR011709">
    <property type="entry name" value="DEAD-box_helicase_OB_fold"/>
</dbReference>
<accession>E3LZ05</accession>
<dbReference type="PROSITE" id="PS51194">
    <property type="entry name" value="HELICASE_CTER"/>
    <property type="match status" value="1"/>
</dbReference>
<dbReference type="GO" id="GO:0140374">
    <property type="term" value="P:antiviral innate immune response"/>
    <property type="evidence" value="ECO:0007669"/>
    <property type="project" value="UniProtKB-ARBA"/>
</dbReference>
<dbReference type="OrthoDB" id="10253254at2759"/>
<sequence length="788" mass="89972">MSSRHRLDLDGSGRGDRRRYFNFVFTNIFLSSEDSRSRSPKKRSRSRSPIRHSSPDRQRQTGAIGNMKVSEQLSFVSSISHIQVQINPYNSQPYSNRYWTIWEKRSQLPVWEYKEKFMELLRNNQCITLVGETGSGKTTQIPQWAVEFMKQQQLGQPASQAKLVACTQPRRVAAMSVATRVAEEMDVVLGQEVGYSIRFEDCISERTVLKYCTDGMLLREAMNSPLLDRYKVLILDEAHERTLATDILMGLIKEIVRNRADIKVVIMSATLDAGKFQRYFEDCPLLSVPGRTFPVEIFFTPNAEKDYLEAAIRTVIQIHMCEETEGDILLFLTGQEEIEEACKRIDREIQNLGSDIGALSCIPLYSTLPPAAQQRIFEPAPPNRPNGAISRKCVISTNIAETSLTIDGVVFVIDPGFSKQKVYNPRIRVESLLVCPISKASAMQRAGRAGRTKPGKCFRLYTETAYGSEMQDQTYPEILRSNLGSVVLQLKKLGTEDLVHFDFMDPPAPETLMRALELLNYLQAINDDGELTELGSLMAEFPLDPQLAKMLITSTELNCSNEILSITAMLSVPQCFVRPNEMKKEADEAKARFAHIDGDHLTLLNVYHAFKQSNLKFDYSYPDTTSIFSDAEDPQWCYQNFINYRTMKTADTVRTQLSRVMDKFNLRRVSTDFKSRDYYLNIRKALVAGFFMQVAHLERSGHYVTVKDNQLVNLHPSTVLDHKPEWALYNEFVLTTKNFIRTVTDVRPDWLLQIAPQYYDLANFPEGDTKRKLMTVMQTLQKNSGRGY</sequence>
<dbReference type="Gene3D" id="1.20.120.1080">
    <property type="match status" value="1"/>
</dbReference>
<dbReference type="PANTHER" id="PTHR18934:SF109">
    <property type="entry name" value="ATP-DEPENDENT RNA HELICASE DHX15 HOMOLOG"/>
    <property type="match status" value="1"/>
</dbReference>
<gene>
    <name evidence="16" type="ORF">CRE_04546</name>
</gene>
<dbReference type="eggNOG" id="KOG0925">
    <property type="taxonomic scope" value="Eukaryota"/>
</dbReference>
<dbReference type="STRING" id="31234.E3LZ05"/>
<dbReference type="Pfam" id="PF04408">
    <property type="entry name" value="WHD_HA2"/>
    <property type="match status" value="1"/>
</dbReference>
<dbReference type="FunFam" id="3.40.50.300:FF:000324">
    <property type="entry name" value="pre-mRNA-splicing factor ATP-dependent RNA helicase DHX15"/>
    <property type="match status" value="1"/>
</dbReference>
<comment type="similarity">
    <text evidence="10">Belongs to the DEAD box helicase family. DEAH subfamily. DDX15/PRP43 sub-subfamily.</text>
</comment>
<dbReference type="PROSITE" id="PS51192">
    <property type="entry name" value="HELICASE_ATP_BIND_1"/>
    <property type="match status" value="1"/>
</dbReference>
<feature type="compositionally biased region" description="Basic residues" evidence="13">
    <location>
        <begin position="38"/>
        <end position="50"/>
    </location>
</feature>
<evidence type="ECO:0000256" key="10">
    <source>
        <dbReference type="ARBA" id="ARBA00024333"/>
    </source>
</evidence>
<evidence type="ECO:0000313" key="16">
    <source>
        <dbReference type="EMBL" id="EFO86735.1"/>
    </source>
</evidence>
<dbReference type="GO" id="GO:0005524">
    <property type="term" value="F:ATP binding"/>
    <property type="evidence" value="ECO:0007669"/>
    <property type="project" value="UniProtKB-KW"/>
</dbReference>
<dbReference type="GO" id="GO:0003724">
    <property type="term" value="F:RNA helicase activity"/>
    <property type="evidence" value="ECO:0007669"/>
    <property type="project" value="UniProtKB-EC"/>
</dbReference>
<evidence type="ECO:0000256" key="1">
    <source>
        <dbReference type="ARBA" id="ARBA00004123"/>
    </source>
</evidence>